<evidence type="ECO:0000256" key="5">
    <source>
        <dbReference type="ARBA" id="ARBA00051592"/>
    </source>
</evidence>
<comment type="caution">
    <text evidence="7">The sequence shown here is derived from an EMBL/GenBank/DDBJ whole genome shotgun (WGS) entry which is preliminary data.</text>
</comment>
<dbReference type="GO" id="GO:0005737">
    <property type="term" value="C:cytoplasm"/>
    <property type="evidence" value="ECO:0007669"/>
    <property type="project" value="TreeGrafter"/>
</dbReference>
<dbReference type="InterPro" id="IPR015813">
    <property type="entry name" value="Pyrv/PenolPyrv_kinase-like_dom"/>
</dbReference>
<dbReference type="SUPFAM" id="SSF51621">
    <property type="entry name" value="Phosphoenolpyruvate/pyruvate domain"/>
    <property type="match status" value="1"/>
</dbReference>
<evidence type="ECO:0000313" key="8">
    <source>
        <dbReference type="Proteomes" id="UP001246473"/>
    </source>
</evidence>
<dbReference type="GO" id="GO:0010124">
    <property type="term" value="P:phenylacetate catabolic process"/>
    <property type="evidence" value="ECO:0007669"/>
    <property type="project" value="InterPro"/>
</dbReference>
<reference evidence="7" key="1">
    <citation type="submission" date="2022-08" db="EMBL/GenBank/DDBJ databases">
        <authorList>
            <person name="Kim S.-J."/>
        </authorList>
    </citation>
    <scope>NUCLEOTIDE SEQUENCE</scope>
    <source>
        <strain evidence="7">KJ</strain>
    </source>
</reference>
<dbReference type="EMBL" id="JANSLM010000002">
    <property type="protein sequence ID" value="MDT8837449.1"/>
    <property type="molecule type" value="Genomic_DNA"/>
</dbReference>
<dbReference type="Gene3D" id="3.20.20.60">
    <property type="entry name" value="Phosphoenolpyruvate-binding domains"/>
    <property type="match status" value="1"/>
</dbReference>
<organism evidence="7 8">
    <name type="scientific">Paraburkholderia fungorum</name>
    <dbReference type="NCBI Taxonomy" id="134537"/>
    <lineage>
        <taxon>Bacteria</taxon>
        <taxon>Pseudomonadati</taxon>
        <taxon>Pseudomonadota</taxon>
        <taxon>Betaproteobacteria</taxon>
        <taxon>Burkholderiales</taxon>
        <taxon>Burkholderiaceae</taxon>
        <taxon>Paraburkholderia</taxon>
    </lineage>
</organism>
<dbReference type="InterPro" id="IPR040442">
    <property type="entry name" value="Pyrv_kinase-like_dom_sf"/>
</dbReference>
<dbReference type="Proteomes" id="UP001246473">
    <property type="component" value="Unassembled WGS sequence"/>
</dbReference>
<dbReference type="PANTHER" id="PTHR30502:SF0">
    <property type="entry name" value="PHOSPHOENOLPYRUVATE CARBOXYLASE FAMILY PROTEIN"/>
    <property type="match status" value="1"/>
</dbReference>
<dbReference type="InterPro" id="IPR050251">
    <property type="entry name" value="HpcH-HpaI_aldolase"/>
</dbReference>
<evidence type="ECO:0000256" key="2">
    <source>
        <dbReference type="ARBA" id="ARBA00022723"/>
    </source>
</evidence>
<evidence type="ECO:0000256" key="4">
    <source>
        <dbReference type="ARBA" id="ARBA00051339"/>
    </source>
</evidence>
<dbReference type="PANTHER" id="PTHR30502">
    <property type="entry name" value="2-KETO-3-DEOXY-L-RHAMNONATE ALDOLASE"/>
    <property type="match status" value="1"/>
</dbReference>
<comment type="similarity">
    <text evidence="1">Belongs to the HpcH/HpaI aldolase family.</text>
</comment>
<proteinExistence type="inferred from homology"/>
<comment type="catalytic activity">
    <reaction evidence="5">
        <text>D-glyceraldehyde + 3-hydroxypyruvate = (3R,4S,5R)-3,4,5,6-tetrahydroxy-2-oxohexanoate</text>
        <dbReference type="Rhea" id="RHEA:80047"/>
        <dbReference type="ChEBI" id="CHEBI:17180"/>
        <dbReference type="ChEBI" id="CHEBI:17378"/>
        <dbReference type="ChEBI" id="CHEBI:231434"/>
    </reaction>
</comment>
<accession>A0AAP5UUY9</accession>
<dbReference type="InterPro" id="IPR012689">
    <property type="entry name" value="HpaI"/>
</dbReference>
<evidence type="ECO:0000256" key="1">
    <source>
        <dbReference type="ARBA" id="ARBA00005568"/>
    </source>
</evidence>
<evidence type="ECO:0000259" key="6">
    <source>
        <dbReference type="Pfam" id="PF03328"/>
    </source>
</evidence>
<evidence type="ECO:0000256" key="3">
    <source>
        <dbReference type="ARBA" id="ARBA00023239"/>
    </source>
</evidence>
<feature type="domain" description="HpcH/HpaI aldolase/citrate lyase" evidence="6">
    <location>
        <begin position="18"/>
        <end position="244"/>
    </location>
</feature>
<gene>
    <name evidence="7" type="primary">hpaI</name>
    <name evidence="7" type="ORF">ParKJ_08485</name>
</gene>
<sequence length="267" mass="27441">MSLPQNTFKRALAEGKPQFGLWAALADAYVTELLATAGFDWLLIDNEHAPNDVRSTLAQLQAVAAYASHPVVRPVRSDSALIKQLLDIGAQTLLLPMIDTAEQAADAVAATRYPPQGIRGVGSALARASRWNRIPDYLNTAADELCVLVQVETVQGLDNLSAIAAVDGVDGVFFGPADLSASMGLLGKPGDARVREAICSGIGKVRDAGKAAGVLAPDAGIAAEYLAAGASFVAVGTDTGLLSRAAADLAALYKNTAGVVAGVKGGY</sequence>
<dbReference type="InterPro" id="IPR005000">
    <property type="entry name" value="Aldolase/citrate-lyase_domain"/>
</dbReference>
<dbReference type="GO" id="GO:0046872">
    <property type="term" value="F:metal ion binding"/>
    <property type="evidence" value="ECO:0007669"/>
    <property type="project" value="UniProtKB-KW"/>
</dbReference>
<keyword evidence="3 7" id="KW-0456">Lyase</keyword>
<dbReference type="GO" id="GO:0016832">
    <property type="term" value="F:aldehyde-lyase activity"/>
    <property type="evidence" value="ECO:0007669"/>
    <property type="project" value="UniProtKB-ARBA"/>
</dbReference>
<dbReference type="Pfam" id="PF03328">
    <property type="entry name" value="HpcH_HpaI"/>
    <property type="match status" value="1"/>
</dbReference>
<protein>
    <submittedName>
        <fullName evidence="7">4-hydroxy-2-oxoheptanedioate aldolase</fullName>
        <ecNumber evidence="7">4.1.2.52</ecNumber>
    </submittedName>
</protein>
<dbReference type="NCBIfam" id="TIGR02311">
    <property type="entry name" value="HpaI"/>
    <property type="match status" value="1"/>
</dbReference>
<dbReference type="AlphaFoldDB" id="A0AAP5UUY9"/>
<evidence type="ECO:0000313" key="7">
    <source>
        <dbReference type="EMBL" id="MDT8837449.1"/>
    </source>
</evidence>
<name>A0AAP5UUY9_9BURK</name>
<dbReference type="FunFam" id="3.20.20.60:FF:000004">
    <property type="entry name" value="5-keto-4-deoxy-D-glucarate aldolase"/>
    <property type="match status" value="1"/>
</dbReference>
<dbReference type="EC" id="4.1.2.52" evidence="7"/>
<keyword evidence="2" id="KW-0479">Metal-binding</keyword>
<comment type="catalytic activity">
    <reaction evidence="4">
        <text>D-glyceraldehyde + 3-hydroxypyruvate = 2-dehydro-D-galactonate</text>
        <dbReference type="Rhea" id="RHEA:80051"/>
        <dbReference type="ChEBI" id="CHEBI:17180"/>
        <dbReference type="ChEBI" id="CHEBI:17378"/>
        <dbReference type="ChEBI" id="CHEBI:28023"/>
    </reaction>
</comment>
<dbReference type="RefSeq" id="WP_030103487.1">
    <property type="nucleotide sequence ID" value="NZ_CP099645.1"/>
</dbReference>